<gene>
    <name evidence="6" type="ORF">FF098_012720</name>
    <name evidence="5" type="ORF">GCM10011355_25550</name>
</gene>
<dbReference type="GO" id="GO:0016998">
    <property type="term" value="P:cell wall macromolecule catabolic process"/>
    <property type="evidence" value="ECO:0007669"/>
    <property type="project" value="InterPro"/>
</dbReference>
<dbReference type="InterPro" id="IPR002196">
    <property type="entry name" value="Glyco_hydro_24"/>
</dbReference>
<dbReference type="GO" id="GO:0042742">
    <property type="term" value="P:defense response to bacterium"/>
    <property type="evidence" value="ECO:0007669"/>
    <property type="project" value="UniProtKB-KW"/>
</dbReference>
<evidence type="ECO:0000313" key="5">
    <source>
        <dbReference type="EMBL" id="GGH99485.1"/>
    </source>
</evidence>
<dbReference type="GO" id="GO:0009253">
    <property type="term" value="P:peptidoglycan catabolic process"/>
    <property type="evidence" value="ECO:0007669"/>
    <property type="project" value="InterPro"/>
</dbReference>
<dbReference type="InterPro" id="IPR023347">
    <property type="entry name" value="Lysozyme_dom_sf"/>
</dbReference>
<reference evidence="6 8" key="2">
    <citation type="submission" date="2020-02" db="EMBL/GenBank/DDBJ databases">
        <title>Genome sequence of Parvularcula flava strain NH6-79.</title>
        <authorList>
            <person name="Abdul Karim M.H."/>
            <person name="Lam M.Q."/>
            <person name="Chen S.J."/>
            <person name="Yahya A."/>
            <person name="Shahir S."/>
            <person name="Shamsir M.S."/>
            <person name="Chong C.S."/>
        </authorList>
    </citation>
    <scope>NUCLEOTIDE SEQUENCE [LARGE SCALE GENOMIC DNA]</scope>
    <source>
        <strain evidence="6 8">NH6-79</strain>
    </source>
</reference>
<dbReference type="EMBL" id="BMGZ01000002">
    <property type="protein sequence ID" value="GGH99485.1"/>
    <property type="molecule type" value="Genomic_DNA"/>
</dbReference>
<dbReference type="Proteomes" id="UP000621856">
    <property type="component" value="Unassembled WGS sequence"/>
</dbReference>
<dbReference type="EMBL" id="VCJR02000002">
    <property type="protein sequence ID" value="NHK28776.1"/>
    <property type="molecule type" value="Genomic_DNA"/>
</dbReference>
<dbReference type="InterPro" id="IPR051018">
    <property type="entry name" value="Bacteriophage_GH24"/>
</dbReference>
<dbReference type="PANTHER" id="PTHR38107">
    <property type="match status" value="1"/>
</dbReference>
<dbReference type="InterPro" id="IPR023346">
    <property type="entry name" value="Lysozyme-like_dom_sf"/>
</dbReference>
<protein>
    <recommendedName>
        <fullName evidence="4">Lysozyme</fullName>
        <ecNumber evidence="4">3.2.1.17</ecNumber>
    </recommendedName>
</protein>
<dbReference type="Gene3D" id="1.10.530.40">
    <property type="match status" value="1"/>
</dbReference>
<dbReference type="GO" id="GO:0003796">
    <property type="term" value="F:lysozyme activity"/>
    <property type="evidence" value="ECO:0007669"/>
    <property type="project" value="UniProtKB-EC"/>
</dbReference>
<keyword evidence="3" id="KW-1035">Host cytoplasm</keyword>
<dbReference type="Pfam" id="PF00959">
    <property type="entry name" value="Phage_lysozyme"/>
    <property type="match status" value="1"/>
</dbReference>
<reference evidence="5" key="1">
    <citation type="journal article" date="2014" name="Int. J. Syst. Evol. Microbiol.">
        <title>Complete genome sequence of Corynebacterium casei LMG S-19264T (=DSM 44701T), isolated from a smear-ripened cheese.</title>
        <authorList>
            <consortium name="US DOE Joint Genome Institute (JGI-PGF)"/>
            <person name="Walter F."/>
            <person name="Albersmeier A."/>
            <person name="Kalinowski J."/>
            <person name="Ruckert C."/>
        </authorList>
    </citation>
    <scope>NUCLEOTIDE SEQUENCE</scope>
    <source>
        <strain evidence="5">CGMCC 1.14984</strain>
    </source>
</reference>
<keyword evidence="8" id="KW-1185">Reference proteome</keyword>
<sequence length="239" mass="25368">MRLAFLFGLFLFAVGALVAERYGLPGTVTGLTDKGFDKIEGFIAGTERPPAAFAAAAEEPAADMAHAPAATAALSSSTTADAARNMPTADNSAMSLNGDGLEIIKTSRGLTLSATMEDGDWHVGYAHTATATEGMSLTVPQAEELLLADLQPVQDGVRRMVTVPLNENEYAALVSFAESVGIENFGQTDVYRSLQNGKRDEAAEALSEHTIANVGGELTQMPSLMERRERERALFMSQP</sequence>
<dbReference type="Proteomes" id="UP000818603">
    <property type="component" value="Unassembled WGS sequence"/>
</dbReference>
<dbReference type="RefSeq" id="WP_155141056.1">
    <property type="nucleotide sequence ID" value="NZ_BMGZ01000002.1"/>
</dbReference>
<keyword evidence="4" id="KW-0378">Hydrolase</keyword>
<comment type="catalytic activity">
    <reaction evidence="4">
        <text>Hydrolysis of (1-&gt;4)-beta-linkages between N-acetylmuramic acid and N-acetyl-D-glucosamine residues in a peptidoglycan and between N-acetyl-D-glucosamine residues in chitodextrins.</text>
        <dbReference type="EC" id="3.2.1.17"/>
    </reaction>
</comment>
<keyword evidence="2 4" id="KW-0081">Bacteriolytic enzyme</keyword>
<accession>A0A8J3A8A7</accession>
<dbReference type="EC" id="3.2.1.17" evidence="4"/>
<evidence type="ECO:0000313" key="6">
    <source>
        <dbReference type="EMBL" id="NHK28776.1"/>
    </source>
</evidence>
<proteinExistence type="inferred from homology"/>
<keyword evidence="1 4" id="KW-0929">Antimicrobial</keyword>
<evidence type="ECO:0000256" key="3">
    <source>
        <dbReference type="ARBA" id="ARBA00023200"/>
    </source>
</evidence>
<comment type="similarity">
    <text evidence="4">Belongs to the glycosyl hydrolase 24 family.</text>
</comment>
<dbReference type="InterPro" id="IPR033907">
    <property type="entry name" value="Endolysin_autolysin"/>
</dbReference>
<evidence type="ECO:0000256" key="1">
    <source>
        <dbReference type="ARBA" id="ARBA00022529"/>
    </source>
</evidence>
<comment type="caution">
    <text evidence="5">The sequence shown here is derived from an EMBL/GenBank/DDBJ whole genome shotgun (WGS) entry which is preliminary data.</text>
</comment>
<dbReference type="SUPFAM" id="SSF53955">
    <property type="entry name" value="Lysozyme-like"/>
    <property type="match status" value="1"/>
</dbReference>
<reference evidence="5" key="3">
    <citation type="submission" date="2020-09" db="EMBL/GenBank/DDBJ databases">
        <authorList>
            <person name="Sun Q."/>
            <person name="Zhou Y."/>
        </authorList>
    </citation>
    <scope>NUCLEOTIDE SEQUENCE</scope>
    <source>
        <strain evidence="5">CGMCC 1.14984</strain>
    </source>
</reference>
<evidence type="ECO:0000313" key="8">
    <source>
        <dbReference type="Proteomes" id="UP000818603"/>
    </source>
</evidence>
<keyword evidence="4" id="KW-0326">Glycosidase</keyword>
<dbReference type="GO" id="GO:0031640">
    <property type="term" value="P:killing of cells of another organism"/>
    <property type="evidence" value="ECO:0007669"/>
    <property type="project" value="UniProtKB-KW"/>
</dbReference>
<name>A0A8J3A8A7_9PROT</name>
<dbReference type="PANTHER" id="PTHR38107:SF3">
    <property type="entry name" value="LYSOZYME RRRD-RELATED"/>
    <property type="match status" value="1"/>
</dbReference>
<evidence type="ECO:0000313" key="7">
    <source>
        <dbReference type="Proteomes" id="UP000621856"/>
    </source>
</evidence>
<dbReference type="CDD" id="cd00737">
    <property type="entry name" value="lyz_endolysin_autolysin"/>
    <property type="match status" value="1"/>
</dbReference>
<organism evidence="5 7">
    <name type="scientific">Aquisalinus luteolus</name>
    <dbReference type="NCBI Taxonomy" id="1566827"/>
    <lineage>
        <taxon>Bacteria</taxon>
        <taxon>Pseudomonadati</taxon>
        <taxon>Pseudomonadota</taxon>
        <taxon>Alphaproteobacteria</taxon>
        <taxon>Parvularculales</taxon>
        <taxon>Parvularculaceae</taxon>
        <taxon>Aquisalinus</taxon>
    </lineage>
</organism>
<evidence type="ECO:0000256" key="4">
    <source>
        <dbReference type="RuleBase" id="RU003788"/>
    </source>
</evidence>
<dbReference type="AlphaFoldDB" id="A0A8J3A8A7"/>
<evidence type="ECO:0000256" key="2">
    <source>
        <dbReference type="ARBA" id="ARBA00022638"/>
    </source>
</evidence>